<dbReference type="RefSeq" id="WP_234022545.1">
    <property type="nucleotide sequence ID" value="NZ_CP012673.1"/>
</dbReference>
<sequence length="221" mass="23399">MSMTSPEEALARLRRAGLATQVDAAAFAAACGEERGGRAPLDAEVALSALASIQGARGPSGASEIDRAFFVDEDAAADAAVRDAVRATFERWLRCAIPAAVASNLDRLVSYVGDVCFLAGHAGPEGEAPSLYSIDTWRPRDDTSFSLFALRRDGAPLYELGVPVQFHVHPDTEAAAAGIFREGGLTRCYREHAPACAVCRDQLRSAAARGVLPEVFRPLLG</sequence>
<evidence type="ECO:0000313" key="2">
    <source>
        <dbReference type="Proteomes" id="UP000238348"/>
    </source>
</evidence>
<evidence type="ECO:0000313" key="1">
    <source>
        <dbReference type="EMBL" id="AUX44308.1"/>
    </source>
</evidence>
<reference evidence="1 2" key="1">
    <citation type="submission" date="2015-09" db="EMBL/GenBank/DDBJ databases">
        <title>Sorangium comparison.</title>
        <authorList>
            <person name="Zaburannyi N."/>
            <person name="Bunk B."/>
            <person name="Overmann J."/>
            <person name="Mueller R."/>
        </authorList>
    </citation>
    <scope>NUCLEOTIDE SEQUENCE [LARGE SCALE GENOMIC DNA]</scope>
    <source>
        <strain evidence="1 2">So ce26</strain>
    </source>
</reference>
<gene>
    <name evidence="1" type="ORF">SOCE26_057720</name>
</gene>
<dbReference type="AlphaFoldDB" id="A0A2L0EYC1"/>
<proteinExistence type="predicted"/>
<organism evidence="1 2">
    <name type="scientific">Sorangium cellulosum</name>
    <name type="common">Polyangium cellulosum</name>
    <dbReference type="NCBI Taxonomy" id="56"/>
    <lineage>
        <taxon>Bacteria</taxon>
        <taxon>Pseudomonadati</taxon>
        <taxon>Myxococcota</taxon>
        <taxon>Polyangia</taxon>
        <taxon>Polyangiales</taxon>
        <taxon>Polyangiaceae</taxon>
        <taxon>Sorangium</taxon>
    </lineage>
</organism>
<dbReference type="EMBL" id="CP012673">
    <property type="protein sequence ID" value="AUX44308.1"/>
    <property type="molecule type" value="Genomic_DNA"/>
</dbReference>
<name>A0A2L0EYC1_SORCE</name>
<protein>
    <submittedName>
        <fullName evidence="1">Uncharacterized protein</fullName>
    </submittedName>
</protein>
<accession>A0A2L0EYC1</accession>
<dbReference type="Proteomes" id="UP000238348">
    <property type="component" value="Chromosome"/>
</dbReference>